<evidence type="ECO:0000313" key="3">
    <source>
        <dbReference type="Proteomes" id="UP000324222"/>
    </source>
</evidence>
<feature type="chain" id="PRO_5022743635" evidence="1">
    <location>
        <begin position="23"/>
        <end position="52"/>
    </location>
</feature>
<comment type="caution">
    <text evidence="2">The sequence shown here is derived from an EMBL/GenBank/DDBJ whole genome shotgun (WGS) entry which is preliminary data.</text>
</comment>
<gene>
    <name evidence="2" type="ORF">E2C01_087895</name>
</gene>
<dbReference type="EMBL" id="VSRR010092479">
    <property type="protein sequence ID" value="MPC92789.1"/>
    <property type="molecule type" value="Genomic_DNA"/>
</dbReference>
<feature type="signal peptide" evidence="1">
    <location>
        <begin position="1"/>
        <end position="22"/>
    </location>
</feature>
<evidence type="ECO:0000256" key="1">
    <source>
        <dbReference type="SAM" id="SignalP"/>
    </source>
</evidence>
<name>A0A5B7JD27_PORTR</name>
<evidence type="ECO:0000313" key="2">
    <source>
        <dbReference type="EMBL" id="MPC92789.1"/>
    </source>
</evidence>
<keyword evidence="3" id="KW-1185">Reference proteome</keyword>
<reference evidence="2 3" key="1">
    <citation type="submission" date="2019-05" db="EMBL/GenBank/DDBJ databases">
        <title>Another draft genome of Portunus trituberculatus and its Hox gene families provides insights of decapod evolution.</title>
        <authorList>
            <person name="Jeong J.-H."/>
            <person name="Song I."/>
            <person name="Kim S."/>
            <person name="Choi T."/>
            <person name="Kim D."/>
            <person name="Ryu S."/>
            <person name="Kim W."/>
        </authorList>
    </citation>
    <scope>NUCLEOTIDE SEQUENCE [LARGE SCALE GENOMIC DNA]</scope>
    <source>
        <tissue evidence="2">Muscle</tissue>
    </source>
</reference>
<dbReference type="AlphaFoldDB" id="A0A5B7JD27"/>
<protein>
    <submittedName>
        <fullName evidence="2">Uncharacterized protein</fullName>
    </submittedName>
</protein>
<keyword evidence="1" id="KW-0732">Signal</keyword>
<accession>A0A5B7JD27</accession>
<sequence>MAFVLYINASLLASLLPGIVKSVPFPAPTSYSSRNVGVRLATFVTLQFKARV</sequence>
<organism evidence="2 3">
    <name type="scientific">Portunus trituberculatus</name>
    <name type="common">Swimming crab</name>
    <name type="synonym">Neptunus trituberculatus</name>
    <dbReference type="NCBI Taxonomy" id="210409"/>
    <lineage>
        <taxon>Eukaryota</taxon>
        <taxon>Metazoa</taxon>
        <taxon>Ecdysozoa</taxon>
        <taxon>Arthropoda</taxon>
        <taxon>Crustacea</taxon>
        <taxon>Multicrustacea</taxon>
        <taxon>Malacostraca</taxon>
        <taxon>Eumalacostraca</taxon>
        <taxon>Eucarida</taxon>
        <taxon>Decapoda</taxon>
        <taxon>Pleocyemata</taxon>
        <taxon>Brachyura</taxon>
        <taxon>Eubrachyura</taxon>
        <taxon>Portunoidea</taxon>
        <taxon>Portunidae</taxon>
        <taxon>Portuninae</taxon>
        <taxon>Portunus</taxon>
    </lineage>
</organism>
<dbReference type="Proteomes" id="UP000324222">
    <property type="component" value="Unassembled WGS sequence"/>
</dbReference>
<proteinExistence type="predicted"/>